<keyword evidence="4" id="KW-0862">Zinc</keyword>
<dbReference type="Proteomes" id="UP000070544">
    <property type="component" value="Unassembled WGS sequence"/>
</dbReference>
<keyword evidence="7" id="KW-0812">Transmembrane</keyword>
<dbReference type="EMBL" id="KQ965819">
    <property type="protein sequence ID" value="KXS10662.1"/>
    <property type="molecule type" value="Genomic_DNA"/>
</dbReference>
<comment type="similarity">
    <text evidence="2">Belongs to the CDIP1/LITAF family.</text>
</comment>
<keyword evidence="7" id="KW-1133">Transmembrane helix</keyword>
<feature type="transmembrane region" description="Helical" evidence="7">
    <location>
        <begin position="194"/>
        <end position="214"/>
    </location>
</feature>
<evidence type="ECO:0000259" key="8">
    <source>
        <dbReference type="PROSITE" id="PS51837"/>
    </source>
</evidence>
<accession>A0A139A1M7</accession>
<dbReference type="PANTHER" id="PTHR23292">
    <property type="entry name" value="LIPOPOLYSACCHARIDE-INDUCED TUMOR NECROSIS FACTOR-ALPHA FACTOR"/>
    <property type="match status" value="1"/>
</dbReference>
<evidence type="ECO:0000256" key="4">
    <source>
        <dbReference type="ARBA" id="ARBA00022833"/>
    </source>
</evidence>
<dbReference type="PROSITE" id="PS51837">
    <property type="entry name" value="LITAF"/>
    <property type="match status" value="1"/>
</dbReference>
<dbReference type="Pfam" id="PF10601">
    <property type="entry name" value="zf-LITAF-like"/>
    <property type="match status" value="1"/>
</dbReference>
<evidence type="ECO:0000256" key="2">
    <source>
        <dbReference type="ARBA" id="ARBA00005975"/>
    </source>
</evidence>
<keyword evidence="3" id="KW-0479">Metal-binding</keyword>
<dbReference type="GO" id="GO:0016020">
    <property type="term" value="C:membrane"/>
    <property type="evidence" value="ECO:0007669"/>
    <property type="project" value="UniProtKB-SubCell"/>
</dbReference>
<name>A0A139A1M7_GONPJ</name>
<proteinExistence type="inferred from homology"/>
<evidence type="ECO:0000313" key="10">
    <source>
        <dbReference type="Proteomes" id="UP000070544"/>
    </source>
</evidence>
<evidence type="ECO:0000256" key="7">
    <source>
        <dbReference type="SAM" id="Phobius"/>
    </source>
</evidence>
<evidence type="ECO:0000313" key="9">
    <source>
        <dbReference type="EMBL" id="KXS10662.1"/>
    </source>
</evidence>
<dbReference type="InterPro" id="IPR037519">
    <property type="entry name" value="LITAF_fam"/>
</dbReference>
<sequence>MGHPSRTEPDVSPPPYSVVSKTAPESSPAPPAYQSGPTTIPTTRVYRATVSTQPVEGYGYAIVGETPIASHPQPFGASRCDRRATLHEWKAERRAWKAQCRAEKRAACAERKAWKREYKEAMHARKYGSAPAPVTGPVVANVAPPRAPLSSDPRNVEYVVTRSGHHVQTSIVVCCPRCNEQVVTVVKRKPSGMAWGAAALLLVVGAWPVAWVPLVVGPLKNKVHVCPRCRAKIAIQKFNA</sequence>
<dbReference type="GO" id="GO:0008270">
    <property type="term" value="F:zinc ion binding"/>
    <property type="evidence" value="ECO:0007669"/>
    <property type="project" value="TreeGrafter"/>
</dbReference>
<dbReference type="SMART" id="SM00714">
    <property type="entry name" value="LITAF"/>
    <property type="match status" value="1"/>
</dbReference>
<gene>
    <name evidence="9" type="ORF">M427DRAFT_61867</name>
</gene>
<dbReference type="AlphaFoldDB" id="A0A139A1M7"/>
<keyword evidence="5 7" id="KW-0472">Membrane</keyword>
<evidence type="ECO:0000256" key="5">
    <source>
        <dbReference type="ARBA" id="ARBA00023136"/>
    </source>
</evidence>
<protein>
    <recommendedName>
        <fullName evidence="8">LITAF domain-containing protein</fullName>
    </recommendedName>
</protein>
<evidence type="ECO:0000256" key="6">
    <source>
        <dbReference type="SAM" id="MobiDB-lite"/>
    </source>
</evidence>
<dbReference type="PANTHER" id="PTHR23292:SF6">
    <property type="entry name" value="FI16602P1-RELATED"/>
    <property type="match status" value="1"/>
</dbReference>
<keyword evidence="10" id="KW-1185">Reference proteome</keyword>
<evidence type="ECO:0000256" key="1">
    <source>
        <dbReference type="ARBA" id="ARBA00004170"/>
    </source>
</evidence>
<evidence type="ECO:0000256" key="3">
    <source>
        <dbReference type="ARBA" id="ARBA00022723"/>
    </source>
</evidence>
<comment type="subcellular location">
    <subcellularLocation>
        <location evidence="1">Membrane</location>
        <topology evidence="1">Peripheral membrane protein</topology>
    </subcellularLocation>
</comment>
<dbReference type="STRING" id="1344416.A0A139A1M7"/>
<organism evidence="9 10">
    <name type="scientific">Gonapodya prolifera (strain JEL478)</name>
    <name type="common">Monoblepharis prolifera</name>
    <dbReference type="NCBI Taxonomy" id="1344416"/>
    <lineage>
        <taxon>Eukaryota</taxon>
        <taxon>Fungi</taxon>
        <taxon>Fungi incertae sedis</taxon>
        <taxon>Chytridiomycota</taxon>
        <taxon>Chytridiomycota incertae sedis</taxon>
        <taxon>Monoblepharidomycetes</taxon>
        <taxon>Monoblepharidales</taxon>
        <taxon>Gonapodyaceae</taxon>
        <taxon>Gonapodya</taxon>
    </lineage>
</organism>
<feature type="region of interest" description="Disordered" evidence="6">
    <location>
        <begin position="1"/>
        <end position="39"/>
    </location>
</feature>
<dbReference type="InterPro" id="IPR006629">
    <property type="entry name" value="LITAF"/>
</dbReference>
<reference evidence="9 10" key="1">
    <citation type="journal article" date="2015" name="Genome Biol. Evol.">
        <title>Phylogenomic analyses indicate that early fungi evolved digesting cell walls of algal ancestors of land plants.</title>
        <authorList>
            <person name="Chang Y."/>
            <person name="Wang S."/>
            <person name="Sekimoto S."/>
            <person name="Aerts A.L."/>
            <person name="Choi C."/>
            <person name="Clum A."/>
            <person name="LaButti K.M."/>
            <person name="Lindquist E.A."/>
            <person name="Yee Ngan C."/>
            <person name="Ohm R.A."/>
            <person name="Salamov A.A."/>
            <person name="Grigoriev I.V."/>
            <person name="Spatafora J.W."/>
            <person name="Berbee M.L."/>
        </authorList>
    </citation>
    <scope>NUCLEOTIDE SEQUENCE [LARGE SCALE GENOMIC DNA]</scope>
    <source>
        <strain evidence="9 10">JEL478</strain>
    </source>
</reference>
<feature type="domain" description="LITAF" evidence="8">
    <location>
        <begin position="155"/>
        <end position="238"/>
    </location>
</feature>